<dbReference type="InterPro" id="IPR014756">
    <property type="entry name" value="Ig_E-set"/>
</dbReference>
<dbReference type="OrthoDB" id="7785529at2759"/>
<keyword evidence="4" id="KW-1185">Reference proteome</keyword>
<dbReference type="RefSeq" id="XP_067518111.1">
    <property type="nucleotide sequence ID" value="XM_067662010.1"/>
</dbReference>
<dbReference type="EMBL" id="CH476736">
    <property type="protein sequence ID" value="EIE82715.1"/>
    <property type="molecule type" value="Genomic_DNA"/>
</dbReference>
<dbReference type="GeneID" id="93614391"/>
<sequence length="409" mass="47179">MLKKHTNNKIINIKLEEEKFYFPNEIIKEKQVDLLFEDTCALYPDNTNMLDVSEHSFPFQFTVPNHIKLPSSMQFGKKCYIRYTISALLNRPMIPESLCPKTEYDVSILEFIDIQTSQFNVPQEKVQPIFISNQKCIVKASISRLGFTRGDIIPLQVTIHHFTSCSRKKCIKVELLRNIEIRTIRHTVTKETILKSTEYDINVDYTHQQSLTCQLLVPTSTPPSIRYKDKLLRFHYKVRLSVSFTDKATCLLDLPIVIGTWPRASIPIDDEFEEDLESLGTVESIRNSIISSDDIMGRSNSVKSYNSISSWNSWENRTAITSLSSPTSFSQSRYNTIPRCIEEVTVPTHVLQPVNTINQQPEQINSHYDSSSTTDDDSDEEDDLLAIIKKKKKKEQKELRKKMNQLQVS</sequence>
<dbReference type="VEuPathDB" id="FungiDB:RO3G_07420"/>
<proteinExistence type="predicted"/>
<dbReference type="PANTHER" id="PTHR11188">
    <property type="entry name" value="ARRESTIN DOMAIN CONTAINING PROTEIN"/>
    <property type="match status" value="1"/>
</dbReference>
<evidence type="ECO:0000313" key="4">
    <source>
        <dbReference type="Proteomes" id="UP000009138"/>
    </source>
</evidence>
<dbReference type="InterPro" id="IPR011021">
    <property type="entry name" value="Arrestin-like_N"/>
</dbReference>
<dbReference type="Gene3D" id="2.60.40.640">
    <property type="match status" value="2"/>
</dbReference>
<dbReference type="Pfam" id="PF00339">
    <property type="entry name" value="Arrestin_N"/>
    <property type="match status" value="1"/>
</dbReference>
<reference evidence="3 4" key="1">
    <citation type="journal article" date="2009" name="PLoS Genet.">
        <title>Genomic analysis of the basal lineage fungus Rhizopus oryzae reveals a whole-genome duplication.</title>
        <authorList>
            <person name="Ma L.-J."/>
            <person name="Ibrahim A.S."/>
            <person name="Skory C."/>
            <person name="Grabherr M.G."/>
            <person name="Burger G."/>
            <person name="Butler M."/>
            <person name="Elias M."/>
            <person name="Idnurm A."/>
            <person name="Lang B.F."/>
            <person name="Sone T."/>
            <person name="Abe A."/>
            <person name="Calvo S.E."/>
            <person name="Corrochano L.M."/>
            <person name="Engels R."/>
            <person name="Fu J."/>
            <person name="Hansberg W."/>
            <person name="Kim J.-M."/>
            <person name="Kodira C.D."/>
            <person name="Koehrsen M.J."/>
            <person name="Liu B."/>
            <person name="Miranda-Saavedra D."/>
            <person name="O'Leary S."/>
            <person name="Ortiz-Castellanos L."/>
            <person name="Poulter R."/>
            <person name="Rodriguez-Romero J."/>
            <person name="Ruiz-Herrera J."/>
            <person name="Shen Y.-Q."/>
            <person name="Zeng Q."/>
            <person name="Galagan J."/>
            <person name="Birren B.W."/>
            <person name="Cuomo C.A."/>
            <person name="Wickes B.L."/>
        </authorList>
    </citation>
    <scope>NUCLEOTIDE SEQUENCE [LARGE SCALE GENOMIC DNA]</scope>
    <source>
        <strain evidence="4">RA 99-880 / ATCC MYA-4621 / FGSC 9543 / NRRL 43880</strain>
    </source>
</reference>
<organism evidence="3 4">
    <name type="scientific">Rhizopus delemar (strain RA 99-880 / ATCC MYA-4621 / FGSC 9543 / NRRL 43880)</name>
    <name type="common">Mucormycosis agent</name>
    <name type="synonym">Rhizopus arrhizus var. delemar</name>
    <dbReference type="NCBI Taxonomy" id="246409"/>
    <lineage>
        <taxon>Eukaryota</taxon>
        <taxon>Fungi</taxon>
        <taxon>Fungi incertae sedis</taxon>
        <taxon>Mucoromycota</taxon>
        <taxon>Mucoromycotina</taxon>
        <taxon>Mucoromycetes</taxon>
        <taxon>Mucorales</taxon>
        <taxon>Mucorineae</taxon>
        <taxon>Rhizopodaceae</taxon>
        <taxon>Rhizopus</taxon>
    </lineage>
</organism>
<dbReference type="InterPro" id="IPR050357">
    <property type="entry name" value="Arrestin_domain-protein"/>
</dbReference>
<dbReference type="Pfam" id="PF02752">
    <property type="entry name" value="Arrestin_C"/>
    <property type="match status" value="1"/>
</dbReference>
<dbReference type="SUPFAM" id="SSF81296">
    <property type="entry name" value="E set domains"/>
    <property type="match status" value="1"/>
</dbReference>
<dbReference type="Proteomes" id="UP000009138">
    <property type="component" value="Unassembled WGS sequence"/>
</dbReference>
<feature type="compositionally biased region" description="Polar residues" evidence="1">
    <location>
        <begin position="353"/>
        <end position="368"/>
    </location>
</feature>
<evidence type="ECO:0000259" key="2">
    <source>
        <dbReference type="SMART" id="SM01017"/>
    </source>
</evidence>
<gene>
    <name evidence="3" type="ORF">RO3G_07420</name>
</gene>
<dbReference type="InterPro" id="IPR011022">
    <property type="entry name" value="Arrestin_C-like"/>
</dbReference>
<dbReference type="eggNOG" id="KOG3780">
    <property type="taxonomic scope" value="Eukaryota"/>
</dbReference>
<dbReference type="SMART" id="SM01017">
    <property type="entry name" value="Arrestin_C"/>
    <property type="match status" value="1"/>
</dbReference>
<accession>I1C2N5</accession>
<dbReference type="GO" id="GO:0015031">
    <property type="term" value="P:protein transport"/>
    <property type="evidence" value="ECO:0007669"/>
    <property type="project" value="TreeGrafter"/>
</dbReference>
<dbReference type="AlphaFoldDB" id="I1C2N5"/>
<name>I1C2N5_RHIO9</name>
<dbReference type="InParanoid" id="I1C2N5"/>
<feature type="domain" description="Arrestin C-terminal-like" evidence="2">
    <location>
        <begin position="132"/>
        <end position="268"/>
    </location>
</feature>
<dbReference type="InterPro" id="IPR014752">
    <property type="entry name" value="Arrestin-like_C"/>
</dbReference>
<dbReference type="PANTHER" id="PTHR11188:SF17">
    <property type="entry name" value="FI21816P1"/>
    <property type="match status" value="1"/>
</dbReference>
<feature type="region of interest" description="Disordered" evidence="1">
    <location>
        <begin position="353"/>
        <end position="382"/>
    </location>
</feature>
<dbReference type="GO" id="GO:0005737">
    <property type="term" value="C:cytoplasm"/>
    <property type="evidence" value="ECO:0007669"/>
    <property type="project" value="TreeGrafter"/>
</dbReference>
<protein>
    <recommendedName>
        <fullName evidence="2">Arrestin C-terminal-like domain-containing protein</fullName>
    </recommendedName>
</protein>
<evidence type="ECO:0000313" key="3">
    <source>
        <dbReference type="EMBL" id="EIE82715.1"/>
    </source>
</evidence>
<evidence type="ECO:0000256" key="1">
    <source>
        <dbReference type="SAM" id="MobiDB-lite"/>
    </source>
</evidence>
<dbReference type="OMA" id="WHTNNSS"/>
<dbReference type="STRING" id="246409.I1C2N5"/>